<comment type="similarity">
    <text evidence="7">Belongs to the saccharopine dehydrogenase family.</text>
</comment>
<keyword evidence="11" id="KW-1185">Reference proteome</keyword>
<dbReference type="EMBL" id="VTPC01038376">
    <property type="protein sequence ID" value="KAF2891119.1"/>
    <property type="molecule type" value="Genomic_DNA"/>
</dbReference>
<protein>
    <recommendedName>
        <fullName evidence="12">Saccharopine dehydrogenase NADP binding domain-containing protein</fullName>
    </recommendedName>
</protein>
<comment type="caution">
    <text evidence="10">The sequence shown here is derived from an EMBL/GenBank/DDBJ whole genome shotgun (WGS) entry which is preliminary data.</text>
</comment>
<name>A0A8K0G9G6_IGNLU</name>
<dbReference type="GO" id="GO:0003964">
    <property type="term" value="F:RNA-directed DNA polymerase activity"/>
    <property type="evidence" value="ECO:0007669"/>
    <property type="project" value="UniProtKB-KW"/>
</dbReference>
<evidence type="ECO:0000256" key="5">
    <source>
        <dbReference type="ARBA" id="ARBA00022801"/>
    </source>
</evidence>
<feature type="domain" description="Saccharopine dehydrogenase NADP binding" evidence="8">
    <location>
        <begin position="101"/>
        <end position="237"/>
    </location>
</feature>
<dbReference type="Proteomes" id="UP000801492">
    <property type="component" value="Unassembled WGS sequence"/>
</dbReference>
<accession>A0A8K0G9G6</accession>
<keyword evidence="6" id="KW-0695">RNA-directed DNA polymerase</keyword>
<gene>
    <name evidence="10" type="ORF">ILUMI_15054</name>
</gene>
<reference evidence="10" key="1">
    <citation type="submission" date="2019-08" db="EMBL/GenBank/DDBJ databases">
        <title>The genome of the North American firefly Photinus pyralis.</title>
        <authorList>
            <consortium name="Photinus pyralis genome working group"/>
            <person name="Fallon T.R."/>
            <person name="Sander Lower S.E."/>
            <person name="Weng J.-K."/>
        </authorList>
    </citation>
    <scope>NUCLEOTIDE SEQUENCE</scope>
    <source>
        <strain evidence="10">TRF0915ILg1</strain>
        <tissue evidence="10">Whole body</tissue>
    </source>
</reference>
<evidence type="ECO:0000256" key="1">
    <source>
        <dbReference type="ARBA" id="ARBA00022679"/>
    </source>
</evidence>
<evidence type="ECO:0000256" key="7">
    <source>
        <dbReference type="ARBA" id="ARBA00038048"/>
    </source>
</evidence>
<dbReference type="OrthoDB" id="10268090at2759"/>
<dbReference type="Gene3D" id="3.40.50.720">
    <property type="entry name" value="NAD(P)-binding Rossmann-like Domain"/>
    <property type="match status" value="1"/>
</dbReference>
<evidence type="ECO:0000313" key="10">
    <source>
        <dbReference type="EMBL" id="KAF2891119.1"/>
    </source>
</evidence>
<dbReference type="SUPFAM" id="SSF56672">
    <property type="entry name" value="DNA/RNA polymerases"/>
    <property type="match status" value="1"/>
</dbReference>
<evidence type="ECO:0000259" key="8">
    <source>
        <dbReference type="Pfam" id="PF03435"/>
    </source>
</evidence>
<organism evidence="10 11">
    <name type="scientific">Ignelater luminosus</name>
    <name type="common">Cucubano</name>
    <name type="synonym">Pyrophorus luminosus</name>
    <dbReference type="NCBI Taxonomy" id="2038154"/>
    <lineage>
        <taxon>Eukaryota</taxon>
        <taxon>Metazoa</taxon>
        <taxon>Ecdysozoa</taxon>
        <taxon>Arthropoda</taxon>
        <taxon>Hexapoda</taxon>
        <taxon>Insecta</taxon>
        <taxon>Pterygota</taxon>
        <taxon>Neoptera</taxon>
        <taxon>Endopterygota</taxon>
        <taxon>Coleoptera</taxon>
        <taxon>Polyphaga</taxon>
        <taxon>Elateriformia</taxon>
        <taxon>Elateroidea</taxon>
        <taxon>Elateridae</taxon>
        <taxon>Agrypninae</taxon>
        <taxon>Pyrophorini</taxon>
        <taxon>Ignelater</taxon>
    </lineage>
</organism>
<proteinExistence type="inferred from homology"/>
<dbReference type="FunFam" id="3.40.50.720:FF:000178">
    <property type="entry name" value="Saccharopine dehydrogenase-like oxidoreductase"/>
    <property type="match status" value="1"/>
</dbReference>
<dbReference type="PANTHER" id="PTHR12286:SF5">
    <property type="entry name" value="SACCHAROPINE DEHYDROGENASE-LIKE OXIDOREDUCTASE"/>
    <property type="match status" value="1"/>
</dbReference>
<keyword evidence="3" id="KW-0540">Nuclease</keyword>
<keyword evidence="1" id="KW-0808">Transferase</keyword>
<evidence type="ECO:0000259" key="9">
    <source>
        <dbReference type="Pfam" id="PF17917"/>
    </source>
</evidence>
<dbReference type="InterPro" id="IPR036291">
    <property type="entry name" value="NAD(P)-bd_dom_sf"/>
</dbReference>
<dbReference type="SUPFAM" id="SSF51735">
    <property type="entry name" value="NAD(P)-binding Rossmann-fold domains"/>
    <property type="match status" value="1"/>
</dbReference>
<evidence type="ECO:0000256" key="6">
    <source>
        <dbReference type="ARBA" id="ARBA00022918"/>
    </source>
</evidence>
<feature type="non-terminal residue" evidence="10">
    <location>
        <position position="1"/>
    </location>
</feature>
<keyword evidence="2" id="KW-0548">Nucleotidyltransferase</keyword>
<dbReference type="GO" id="GO:0016787">
    <property type="term" value="F:hydrolase activity"/>
    <property type="evidence" value="ECO:0007669"/>
    <property type="project" value="UniProtKB-KW"/>
</dbReference>
<dbReference type="Pfam" id="PF17917">
    <property type="entry name" value="RT_RNaseH"/>
    <property type="match status" value="1"/>
</dbReference>
<evidence type="ECO:0000256" key="3">
    <source>
        <dbReference type="ARBA" id="ARBA00022722"/>
    </source>
</evidence>
<sequence>MKPFLQGEGPEERPIEYASRLLSRTEQNYTTIEREALAIVYAAQKSRGYIEEASTAKATPTIYGAFIRSIYLRVGIISKELQYFFKKQTKNKEKMSKRLDIILFGATGIAGKHTVPYLYKFAKSAKYSFKWGIAGRSKQKLSNVLSETAKRINVDDLSHIPIIIADVEDEDSIGKMTAQAKVIVNCCGPYKLYGEVVVKACVENATHHVDLSGEPQFIEKMKLKYHKEADEKGIYIVSACGIDSVPSDLGTLFVEKQFE</sequence>
<evidence type="ECO:0000256" key="2">
    <source>
        <dbReference type="ARBA" id="ARBA00022695"/>
    </source>
</evidence>
<keyword evidence="4" id="KW-0255">Endonuclease</keyword>
<dbReference type="InterPro" id="IPR051276">
    <property type="entry name" value="Saccharopine_DH-like_oxidrdct"/>
</dbReference>
<evidence type="ECO:0000313" key="11">
    <source>
        <dbReference type="Proteomes" id="UP000801492"/>
    </source>
</evidence>
<dbReference type="GO" id="GO:0005739">
    <property type="term" value="C:mitochondrion"/>
    <property type="evidence" value="ECO:0007669"/>
    <property type="project" value="TreeGrafter"/>
</dbReference>
<dbReference type="InterPro" id="IPR041373">
    <property type="entry name" value="RT_RNaseH"/>
</dbReference>
<dbReference type="InterPro" id="IPR043502">
    <property type="entry name" value="DNA/RNA_pol_sf"/>
</dbReference>
<evidence type="ECO:0000256" key="4">
    <source>
        <dbReference type="ARBA" id="ARBA00022759"/>
    </source>
</evidence>
<dbReference type="GO" id="GO:0004519">
    <property type="term" value="F:endonuclease activity"/>
    <property type="evidence" value="ECO:0007669"/>
    <property type="project" value="UniProtKB-KW"/>
</dbReference>
<dbReference type="GO" id="GO:0009247">
    <property type="term" value="P:glycolipid biosynthetic process"/>
    <property type="evidence" value="ECO:0007669"/>
    <property type="project" value="TreeGrafter"/>
</dbReference>
<dbReference type="AlphaFoldDB" id="A0A8K0G9G6"/>
<dbReference type="PANTHER" id="PTHR12286">
    <property type="entry name" value="SACCHAROPINE DEHYDROGENASE-LIKE OXIDOREDUCTASE"/>
    <property type="match status" value="1"/>
</dbReference>
<evidence type="ECO:0008006" key="12">
    <source>
        <dbReference type="Google" id="ProtNLM"/>
    </source>
</evidence>
<keyword evidence="5" id="KW-0378">Hydrolase</keyword>
<dbReference type="Pfam" id="PF03435">
    <property type="entry name" value="Sacchrp_dh_NADP"/>
    <property type="match status" value="1"/>
</dbReference>
<dbReference type="InterPro" id="IPR005097">
    <property type="entry name" value="Sacchrp_dh_NADP-bd"/>
</dbReference>
<dbReference type="GO" id="GO:0005886">
    <property type="term" value="C:plasma membrane"/>
    <property type="evidence" value="ECO:0007669"/>
    <property type="project" value="TreeGrafter"/>
</dbReference>
<dbReference type="GO" id="GO:0005811">
    <property type="term" value="C:lipid droplet"/>
    <property type="evidence" value="ECO:0007669"/>
    <property type="project" value="TreeGrafter"/>
</dbReference>
<feature type="domain" description="Reverse transcriptase RNase H-like" evidence="9">
    <location>
        <begin position="8"/>
        <end position="53"/>
    </location>
</feature>